<dbReference type="AlphaFoldDB" id="F9EQG0"/>
<organism evidence="1 2">
    <name type="scientific">Fusobacterium animalis ATCC 51191</name>
    <dbReference type="NCBI Taxonomy" id="997347"/>
    <lineage>
        <taxon>Bacteria</taxon>
        <taxon>Fusobacteriati</taxon>
        <taxon>Fusobacteriota</taxon>
        <taxon>Fusobacteriia</taxon>
        <taxon>Fusobacteriales</taxon>
        <taxon>Fusobacteriaceae</taxon>
        <taxon>Fusobacterium</taxon>
    </lineage>
</organism>
<reference evidence="1 2" key="1">
    <citation type="submission" date="2011-05" db="EMBL/GenBank/DDBJ databases">
        <authorList>
            <person name="Muzny D."/>
            <person name="Qin X."/>
            <person name="Deng J."/>
            <person name="Jiang H."/>
            <person name="Liu Y."/>
            <person name="Qu J."/>
            <person name="Song X.-Z."/>
            <person name="Zhang L."/>
            <person name="Thornton R."/>
            <person name="Coyle M."/>
            <person name="Francisco L."/>
            <person name="Jackson L."/>
            <person name="Javaid M."/>
            <person name="Korchina V."/>
            <person name="Kovar C."/>
            <person name="Mata R."/>
            <person name="Mathew T."/>
            <person name="Ngo R."/>
            <person name="Nguyen L."/>
            <person name="Nguyen N."/>
            <person name="Okwuonu G."/>
            <person name="Ongeri F."/>
            <person name="Pham C."/>
            <person name="Simmons D."/>
            <person name="Wilczek-Boney K."/>
            <person name="Hale W."/>
            <person name="Jakkamsetti A."/>
            <person name="Pham P."/>
            <person name="Ruth R."/>
            <person name="San Lucas F."/>
            <person name="Warren J."/>
            <person name="Zhang J."/>
            <person name="Zhao Z."/>
            <person name="Zhou C."/>
            <person name="Zhu D."/>
            <person name="Lee S."/>
            <person name="Bess C."/>
            <person name="Blankenburg K."/>
            <person name="Forbes L."/>
            <person name="Fu Q."/>
            <person name="Gubbala S."/>
            <person name="Hirani K."/>
            <person name="Jayaseelan J.C."/>
            <person name="Lara F."/>
            <person name="Munidasa M."/>
            <person name="Palculict T."/>
            <person name="Patil S."/>
            <person name="Pu L.-L."/>
            <person name="Saada N."/>
            <person name="Tang L."/>
            <person name="Weissenberger G."/>
            <person name="Zhu Y."/>
            <person name="Hemphill L."/>
            <person name="Shang Y."/>
            <person name="Youmans B."/>
            <person name="Ayvaz T."/>
            <person name="Ross M."/>
            <person name="Santibanez J."/>
            <person name="Aqrawi P."/>
            <person name="Gross S."/>
            <person name="Joshi V."/>
            <person name="Fowler G."/>
            <person name="Nazareth L."/>
            <person name="Reid J."/>
            <person name="Worley K."/>
            <person name="Petrosino J."/>
            <person name="Highlander S."/>
            <person name="Gibbs R."/>
        </authorList>
    </citation>
    <scope>NUCLEOTIDE SEQUENCE [LARGE SCALE GENOMIC DNA]</scope>
    <source>
        <strain evidence="1 2">ATCC 51191</strain>
    </source>
</reference>
<protein>
    <submittedName>
        <fullName evidence="1">Acylaminoacyl-peptidase</fullName>
        <ecNumber evidence="1">3.4.19.1</ecNumber>
    </submittedName>
</protein>
<proteinExistence type="predicted"/>
<evidence type="ECO:0000313" key="2">
    <source>
        <dbReference type="Proteomes" id="UP000005392"/>
    </source>
</evidence>
<dbReference type="Proteomes" id="UP000005392">
    <property type="component" value="Unassembled WGS sequence"/>
</dbReference>
<keyword evidence="1" id="KW-0378">Hydrolase</keyword>
<dbReference type="EC" id="3.4.19.1" evidence="1"/>
<accession>F9EQG0</accession>
<evidence type="ECO:0000313" key="1">
    <source>
        <dbReference type="EMBL" id="EGQ78806.1"/>
    </source>
</evidence>
<keyword evidence="2" id="KW-1185">Reference proteome</keyword>
<dbReference type="EMBL" id="AFQD01000403">
    <property type="protein sequence ID" value="EGQ78806.1"/>
    <property type="molecule type" value="Genomic_DNA"/>
</dbReference>
<sequence>MENLKLDSFLEYKFLSNLDFNPDGSNLAFSISEADLENNSYKILFTAWIPKIKKLKN</sequence>
<gene>
    <name evidence="1" type="ORF">HMPREF9094_2165</name>
</gene>
<dbReference type="GO" id="GO:0008242">
    <property type="term" value="F:omega peptidase activity"/>
    <property type="evidence" value="ECO:0007669"/>
    <property type="project" value="UniProtKB-EC"/>
</dbReference>
<comment type="caution">
    <text evidence="1">The sequence shown here is derived from an EMBL/GenBank/DDBJ whole genome shotgun (WGS) entry which is preliminary data.</text>
</comment>
<dbReference type="HOGENOM" id="CLU_2990186_0_0_0"/>
<name>F9EQG0_9FUSO</name>
<dbReference type="PATRIC" id="fig|997347.4.peg.1993"/>